<dbReference type="InterPro" id="IPR000551">
    <property type="entry name" value="MerR-type_HTH_dom"/>
</dbReference>
<dbReference type="STRING" id="504805.SAMN05421505_10444"/>
<name>A0A1G7U0T6_9ACTN</name>
<reference evidence="3 4" key="1">
    <citation type="submission" date="2016-10" db="EMBL/GenBank/DDBJ databases">
        <authorList>
            <person name="de Groot N.N."/>
        </authorList>
    </citation>
    <scope>NUCLEOTIDE SEQUENCE [LARGE SCALE GENOMIC DNA]</scope>
    <source>
        <strain evidence="3 4">CPCC 201354</strain>
    </source>
</reference>
<dbReference type="SMART" id="SM00422">
    <property type="entry name" value="HTH_MERR"/>
    <property type="match status" value="1"/>
</dbReference>
<dbReference type="InterPro" id="IPR009061">
    <property type="entry name" value="DNA-bd_dom_put_sf"/>
</dbReference>
<gene>
    <name evidence="3" type="ORF">SAMN05421505_10444</name>
</gene>
<dbReference type="EMBL" id="FNCN01000004">
    <property type="protein sequence ID" value="SDG41133.1"/>
    <property type="molecule type" value="Genomic_DNA"/>
</dbReference>
<dbReference type="RefSeq" id="WP_093168821.1">
    <property type="nucleotide sequence ID" value="NZ_FNCN01000004.1"/>
</dbReference>
<dbReference type="PROSITE" id="PS50937">
    <property type="entry name" value="HTH_MERR_2"/>
    <property type="match status" value="1"/>
</dbReference>
<dbReference type="Proteomes" id="UP000198923">
    <property type="component" value="Unassembled WGS sequence"/>
</dbReference>
<dbReference type="SUPFAM" id="SSF46955">
    <property type="entry name" value="Putative DNA-binding domain"/>
    <property type="match status" value="1"/>
</dbReference>
<dbReference type="GO" id="GO:0003677">
    <property type="term" value="F:DNA binding"/>
    <property type="evidence" value="ECO:0007669"/>
    <property type="project" value="UniProtKB-KW"/>
</dbReference>
<dbReference type="AlphaFoldDB" id="A0A1G7U0T6"/>
<evidence type="ECO:0000259" key="2">
    <source>
        <dbReference type="PROSITE" id="PS50937"/>
    </source>
</evidence>
<dbReference type="GO" id="GO:0003700">
    <property type="term" value="F:DNA-binding transcription factor activity"/>
    <property type="evidence" value="ECO:0007669"/>
    <property type="project" value="InterPro"/>
</dbReference>
<feature type="domain" description="HTH merR-type" evidence="2">
    <location>
        <begin position="1"/>
        <end position="68"/>
    </location>
</feature>
<sequence>MRIGELAAKSNVSTRALRYYEEQGILSSERTASGQRTYADSAVDRVRLIQQFYAAGLSSRMIATILPCVDAGHAEPDLIESLRAERARIAASITELEEAARNLDHVIDLAIHPDPEHCPALRLHPAAEATPPL</sequence>
<accession>A0A1G7U0T6</accession>
<organism evidence="3 4">
    <name type="scientific">Sinosporangium album</name>
    <dbReference type="NCBI Taxonomy" id="504805"/>
    <lineage>
        <taxon>Bacteria</taxon>
        <taxon>Bacillati</taxon>
        <taxon>Actinomycetota</taxon>
        <taxon>Actinomycetes</taxon>
        <taxon>Streptosporangiales</taxon>
        <taxon>Streptosporangiaceae</taxon>
        <taxon>Sinosporangium</taxon>
    </lineage>
</organism>
<dbReference type="OrthoDB" id="5296483at2"/>
<dbReference type="CDD" id="cd01282">
    <property type="entry name" value="HTH_MerR-like_sg3"/>
    <property type="match status" value="1"/>
</dbReference>
<dbReference type="PROSITE" id="PS00552">
    <property type="entry name" value="HTH_MERR_1"/>
    <property type="match status" value="1"/>
</dbReference>
<evidence type="ECO:0000256" key="1">
    <source>
        <dbReference type="ARBA" id="ARBA00023125"/>
    </source>
</evidence>
<keyword evidence="4" id="KW-1185">Reference proteome</keyword>
<protein>
    <submittedName>
        <fullName evidence="3">DNA-binding transcriptional regulator, MerR family</fullName>
    </submittedName>
</protein>
<proteinExistence type="predicted"/>
<dbReference type="Pfam" id="PF13411">
    <property type="entry name" value="MerR_1"/>
    <property type="match status" value="1"/>
</dbReference>
<evidence type="ECO:0000313" key="4">
    <source>
        <dbReference type="Proteomes" id="UP000198923"/>
    </source>
</evidence>
<keyword evidence="1 3" id="KW-0238">DNA-binding</keyword>
<evidence type="ECO:0000313" key="3">
    <source>
        <dbReference type="EMBL" id="SDG41133.1"/>
    </source>
</evidence>
<dbReference type="PANTHER" id="PTHR30204:SF97">
    <property type="entry name" value="MERR FAMILY REGULATORY PROTEIN"/>
    <property type="match status" value="1"/>
</dbReference>
<dbReference type="PRINTS" id="PR00040">
    <property type="entry name" value="HTHMERR"/>
</dbReference>
<dbReference type="InterPro" id="IPR047057">
    <property type="entry name" value="MerR_fam"/>
</dbReference>
<dbReference type="PANTHER" id="PTHR30204">
    <property type="entry name" value="REDOX-CYCLING DRUG-SENSING TRANSCRIPTIONAL ACTIVATOR SOXR"/>
    <property type="match status" value="1"/>
</dbReference>
<dbReference type="Gene3D" id="1.10.1660.10">
    <property type="match status" value="1"/>
</dbReference>